<dbReference type="eggNOG" id="ENOG502RYN1">
    <property type="taxonomic scope" value="Eukaryota"/>
</dbReference>
<dbReference type="CDD" id="cd00063">
    <property type="entry name" value="FN3"/>
    <property type="match status" value="2"/>
</dbReference>
<sequence length="661" mass="74888">MAPGFELKICFWISVSVWICWRTSLVSTFEPVSPLIKKASLLLADDQDPKCFTRTESDFTCFWEGTNDSTYELYYKTEIEEKKCALTQQRDWNTLLHVCSFPAHDVFLFTVMHITVVDCSTNNTIYTRNVSVENQVLPDPPANVSLVQNGKPLQLRVSWNAPAAQYRKMLYEIKYAPANLQQQTRRVNVSKSRAYNLVGLIPGEIYSAQVRAKRHDDYNSGVFWSEWSWPVSAVVPQHPDDINLQCHSHDLRNIRCQWRDKEATRDTQFTLYYKQSKCKGAHVQKKCVQNETTSDDPIAHCTFPGEESCDITVTLQASSTHHNRTFFTEPFRMNGIVRTDPPRALTGGIRTGWVWLHWEPPLLQLADQLQYEVHSSLSADLQRKLMALETSNTSALLDLPAGNTYDIRVRARPNGHNYSGSWSDWSEPLTVAVPSRLGYLLMAFIPLVLLLIAAVLIATCSKCLRKIKLLLWPPVPNLDKVLESFLMEINKQLPPQSFNDKLCDDEITSSPVEIVSEKELQDCIKLRGDQPSPPFIALGHGLGSPSEGKPQADYIDHLDTTEDYVVLDTENFIRCLQGNEYVYEEEKLLGTCFTRSNPTLQCEPCLCTFPGPPQSSIEILNHSYLLLAKSQSDIQAELELLETANQYTNLNPAGEVLSQAS</sequence>
<accession>W5MGW7</accession>
<dbReference type="InterPro" id="IPR015321">
    <property type="entry name" value="TypeI_recpt_CBD"/>
</dbReference>
<dbReference type="Pfam" id="PF00041">
    <property type="entry name" value="fn3"/>
    <property type="match status" value="1"/>
</dbReference>
<dbReference type="InterPro" id="IPR003961">
    <property type="entry name" value="FN3_dom"/>
</dbReference>
<dbReference type="GO" id="GO:0019221">
    <property type="term" value="P:cytokine-mediated signaling pathway"/>
    <property type="evidence" value="ECO:0000318"/>
    <property type="project" value="GO_Central"/>
</dbReference>
<evidence type="ECO:0000313" key="12">
    <source>
        <dbReference type="Ensembl" id="ENSLOCP00000007626.1"/>
    </source>
</evidence>
<dbReference type="Bgee" id="ENSLOCG00000006315">
    <property type="expression patterns" value="Expressed in bone element and 3 other cell types or tissues"/>
</dbReference>
<dbReference type="STRING" id="7918.ENSLOCP00000007626"/>
<comment type="subcellular location">
    <subcellularLocation>
        <location evidence="1">Membrane</location>
        <topology evidence="1">Single-pass type I membrane protein</topology>
    </subcellularLocation>
</comment>
<keyword evidence="13" id="KW-1185">Reference proteome</keyword>
<evidence type="ECO:0000256" key="3">
    <source>
        <dbReference type="ARBA" id="ARBA00022692"/>
    </source>
</evidence>
<evidence type="ECO:0000256" key="4">
    <source>
        <dbReference type="ARBA" id="ARBA00022729"/>
    </source>
</evidence>
<evidence type="ECO:0000256" key="8">
    <source>
        <dbReference type="ARBA" id="ARBA00023180"/>
    </source>
</evidence>
<keyword evidence="6 9" id="KW-0472">Membrane</keyword>
<evidence type="ECO:0000256" key="1">
    <source>
        <dbReference type="ARBA" id="ARBA00004479"/>
    </source>
</evidence>
<evidence type="ECO:0000256" key="9">
    <source>
        <dbReference type="SAM" id="Phobius"/>
    </source>
</evidence>
<evidence type="ECO:0000256" key="6">
    <source>
        <dbReference type="ARBA" id="ARBA00023136"/>
    </source>
</evidence>
<evidence type="ECO:0000256" key="5">
    <source>
        <dbReference type="ARBA" id="ARBA00022989"/>
    </source>
</evidence>
<comment type="similarity">
    <text evidence="2">Belongs to the type I cytokine receptor family. Type 1 subfamily.</text>
</comment>
<dbReference type="AlphaFoldDB" id="W5MGW7"/>
<dbReference type="OrthoDB" id="8608526at2759"/>
<feature type="transmembrane region" description="Helical" evidence="9">
    <location>
        <begin position="437"/>
        <end position="458"/>
    </location>
</feature>
<name>W5MGW7_LEPOC</name>
<dbReference type="InterPro" id="IPR015152">
    <property type="entry name" value="Growth/epo_recpt_lig-bind"/>
</dbReference>
<keyword evidence="8" id="KW-0325">Glycoprotein</keyword>
<dbReference type="InterPro" id="IPR036116">
    <property type="entry name" value="FN3_sf"/>
</dbReference>
<dbReference type="InterPro" id="IPR013783">
    <property type="entry name" value="Ig-like_fold"/>
</dbReference>
<protein>
    <submittedName>
        <fullName evidence="12">MPL proto-oncogene, thrombopoietin receptor</fullName>
    </submittedName>
</protein>
<dbReference type="PROSITE" id="PS01352">
    <property type="entry name" value="HEMATOPO_REC_L_F1"/>
    <property type="match status" value="1"/>
</dbReference>
<dbReference type="EMBL" id="AHAT01015947">
    <property type="status" value="NOT_ANNOTATED_CDS"/>
    <property type="molecule type" value="Genomic_DNA"/>
</dbReference>
<dbReference type="OMA" id="HGPTYQG"/>
<dbReference type="PANTHER" id="PTHR23037:SF34">
    <property type="entry name" value="THROMBOPOIETIN RECEPTOR ISOFORM X1"/>
    <property type="match status" value="1"/>
</dbReference>
<dbReference type="KEGG" id="loc:102691421"/>
<dbReference type="InParanoid" id="W5MGW7"/>
<dbReference type="PROSITE" id="PS50853">
    <property type="entry name" value="FN3"/>
    <property type="match status" value="2"/>
</dbReference>
<dbReference type="GeneTree" id="ENSGT00940000166530"/>
<dbReference type="Pfam" id="PF09240">
    <property type="entry name" value="IL6Ra-bind"/>
    <property type="match status" value="1"/>
</dbReference>
<keyword evidence="5 9" id="KW-1133">Transmembrane helix</keyword>
<dbReference type="GO" id="GO:0004896">
    <property type="term" value="F:cytokine receptor activity"/>
    <property type="evidence" value="ECO:0000318"/>
    <property type="project" value="GO_Central"/>
</dbReference>
<evidence type="ECO:0000313" key="13">
    <source>
        <dbReference type="Proteomes" id="UP000018468"/>
    </source>
</evidence>
<keyword evidence="3 9" id="KW-0812">Transmembrane</keyword>
<dbReference type="Pfam" id="PF09067">
    <property type="entry name" value="EpoR_lig-bind"/>
    <property type="match status" value="1"/>
</dbReference>
<dbReference type="CTD" id="4352"/>
<evidence type="ECO:0000259" key="11">
    <source>
        <dbReference type="PROSITE" id="PS50853"/>
    </source>
</evidence>
<keyword evidence="4 10" id="KW-0732">Signal</keyword>
<evidence type="ECO:0000256" key="10">
    <source>
        <dbReference type="SAM" id="SignalP"/>
    </source>
</evidence>
<evidence type="ECO:0000256" key="2">
    <source>
        <dbReference type="ARBA" id="ARBA00007885"/>
    </source>
</evidence>
<dbReference type="InterPro" id="IPR003528">
    <property type="entry name" value="Long_hematopoietin_rcpt_CS"/>
</dbReference>
<feature type="chain" id="PRO_5004866219" evidence="10">
    <location>
        <begin position="29"/>
        <end position="661"/>
    </location>
</feature>
<reference evidence="12" key="2">
    <citation type="submission" date="2025-08" db="UniProtKB">
        <authorList>
            <consortium name="Ensembl"/>
        </authorList>
    </citation>
    <scope>IDENTIFICATION</scope>
</reference>
<organism evidence="12 13">
    <name type="scientific">Lepisosteus oculatus</name>
    <name type="common">Spotted gar</name>
    <dbReference type="NCBI Taxonomy" id="7918"/>
    <lineage>
        <taxon>Eukaryota</taxon>
        <taxon>Metazoa</taxon>
        <taxon>Chordata</taxon>
        <taxon>Craniata</taxon>
        <taxon>Vertebrata</taxon>
        <taxon>Euteleostomi</taxon>
        <taxon>Actinopterygii</taxon>
        <taxon>Neopterygii</taxon>
        <taxon>Holostei</taxon>
        <taxon>Semionotiformes</taxon>
        <taxon>Lepisosteidae</taxon>
        <taxon>Lepisosteus</taxon>
    </lineage>
</organism>
<dbReference type="SMART" id="SM00060">
    <property type="entry name" value="FN3"/>
    <property type="match status" value="2"/>
</dbReference>
<dbReference type="GO" id="GO:0009897">
    <property type="term" value="C:external side of plasma membrane"/>
    <property type="evidence" value="ECO:0000318"/>
    <property type="project" value="GO_Central"/>
</dbReference>
<dbReference type="GeneID" id="102691421"/>
<keyword evidence="7" id="KW-0675">Receptor</keyword>
<reference evidence="13" key="1">
    <citation type="submission" date="2011-12" db="EMBL/GenBank/DDBJ databases">
        <title>The Draft Genome of Lepisosteus oculatus.</title>
        <authorList>
            <consortium name="The Broad Institute Genome Assembly &amp; Analysis Group"/>
            <consortium name="Computational R&amp;D Group"/>
            <consortium name="and Sequencing Platform"/>
            <person name="Di Palma F."/>
            <person name="Alfoldi J."/>
            <person name="Johnson J."/>
            <person name="Berlin A."/>
            <person name="Gnerre S."/>
            <person name="Jaffe D."/>
            <person name="MacCallum I."/>
            <person name="Young S."/>
            <person name="Walker B.J."/>
            <person name="Lander E.S."/>
            <person name="Lindblad-Toh K."/>
        </authorList>
    </citation>
    <scope>NUCLEOTIDE SEQUENCE [LARGE SCALE GENOMIC DNA]</scope>
</reference>
<feature type="domain" description="Fibronectin type-III" evidence="11">
    <location>
        <begin position="341"/>
        <end position="434"/>
    </location>
</feature>
<feature type="signal peptide" evidence="10">
    <location>
        <begin position="1"/>
        <end position="28"/>
    </location>
</feature>
<proteinExistence type="inferred from homology"/>
<dbReference type="Ensembl" id="ENSLOCT00000007635.1">
    <property type="protein sequence ID" value="ENSLOCP00000007626.1"/>
    <property type="gene ID" value="ENSLOCG00000006315.1"/>
</dbReference>
<evidence type="ECO:0000256" key="7">
    <source>
        <dbReference type="ARBA" id="ARBA00023170"/>
    </source>
</evidence>
<feature type="domain" description="Fibronectin type-III" evidence="11">
    <location>
        <begin position="140"/>
        <end position="238"/>
    </location>
</feature>
<dbReference type="Gene3D" id="2.60.40.10">
    <property type="entry name" value="Immunoglobulins"/>
    <property type="match status" value="4"/>
</dbReference>
<dbReference type="PANTHER" id="PTHR23037">
    <property type="entry name" value="CYTOKINE RECEPTOR"/>
    <property type="match status" value="1"/>
</dbReference>
<dbReference type="SUPFAM" id="SSF49265">
    <property type="entry name" value="Fibronectin type III"/>
    <property type="match status" value="4"/>
</dbReference>
<dbReference type="HOGENOM" id="CLU_433416_0_0_1"/>
<dbReference type="Proteomes" id="UP000018468">
    <property type="component" value="Linkage group LG10"/>
</dbReference>
<reference evidence="12" key="3">
    <citation type="submission" date="2025-09" db="UniProtKB">
        <authorList>
            <consortium name="Ensembl"/>
        </authorList>
    </citation>
    <scope>IDENTIFICATION</scope>
</reference>
<dbReference type="EMBL" id="AHAT01015949">
    <property type="status" value="NOT_ANNOTATED_CDS"/>
    <property type="molecule type" value="Genomic_DNA"/>
</dbReference>
<dbReference type="EMBL" id="AHAT01015948">
    <property type="status" value="NOT_ANNOTATED_CDS"/>
    <property type="molecule type" value="Genomic_DNA"/>
</dbReference>